<keyword evidence="3" id="KW-1185">Reference proteome</keyword>
<reference evidence="2 3" key="1">
    <citation type="submission" date="2017-08" db="EMBL/GenBank/DDBJ databases">
        <title>The complete genome sequence of Nocardiopsis gilva YIM 90087.</title>
        <authorList>
            <person name="Yin M."/>
            <person name="Tang S."/>
        </authorList>
    </citation>
    <scope>NUCLEOTIDE SEQUENCE [LARGE SCALE GENOMIC DNA]</scope>
    <source>
        <strain evidence="2 3">YIM 90087</strain>
    </source>
</reference>
<organism evidence="2 3">
    <name type="scientific">Nocardiopsis gilva YIM 90087</name>
    <dbReference type="NCBI Taxonomy" id="1235441"/>
    <lineage>
        <taxon>Bacteria</taxon>
        <taxon>Bacillati</taxon>
        <taxon>Actinomycetota</taxon>
        <taxon>Actinomycetes</taxon>
        <taxon>Streptosporangiales</taxon>
        <taxon>Nocardiopsidaceae</taxon>
        <taxon>Nocardiopsis</taxon>
    </lineage>
</organism>
<dbReference type="EMBL" id="CP022753">
    <property type="protein sequence ID" value="ASU85273.1"/>
    <property type="molecule type" value="Genomic_DNA"/>
</dbReference>
<dbReference type="Proteomes" id="UP000215005">
    <property type="component" value="Chromosome"/>
</dbReference>
<gene>
    <name evidence="2" type="ORF">CDO52_22995</name>
</gene>
<evidence type="ECO:0000256" key="1">
    <source>
        <dbReference type="SAM" id="MobiDB-lite"/>
    </source>
</evidence>
<dbReference type="AlphaFoldDB" id="A0A223SB30"/>
<evidence type="ECO:0000313" key="2">
    <source>
        <dbReference type="EMBL" id="ASU85273.1"/>
    </source>
</evidence>
<accession>A0A223SB30</accession>
<sequence length="75" mass="7715">MLAHGAALPAMSGSAQVIQHEEESLLPRRVPTSPSFSAIVAPPSGPGRPSGATAFDGTHPRGHKRSLHDTANVPV</sequence>
<proteinExistence type="predicted"/>
<dbReference type="KEGG" id="ngv:CDO52_22995"/>
<dbReference type="RefSeq" id="WP_017620889.1">
    <property type="nucleotide sequence ID" value="NZ_ANBG01000360.1"/>
</dbReference>
<name>A0A223SB30_9ACTN</name>
<evidence type="ECO:0000313" key="3">
    <source>
        <dbReference type="Proteomes" id="UP000215005"/>
    </source>
</evidence>
<protein>
    <submittedName>
        <fullName evidence="2">Uncharacterized protein</fullName>
    </submittedName>
</protein>
<feature type="region of interest" description="Disordered" evidence="1">
    <location>
        <begin position="1"/>
        <end position="75"/>
    </location>
</feature>